<dbReference type="SMART" id="SM00356">
    <property type="entry name" value="ZnF_C3H1"/>
    <property type="match status" value="1"/>
</dbReference>
<keyword evidence="2 4" id="KW-0863">Zinc-finger</keyword>
<evidence type="ECO:0000259" key="6">
    <source>
        <dbReference type="PROSITE" id="PS50103"/>
    </source>
</evidence>
<evidence type="ECO:0000256" key="5">
    <source>
        <dbReference type="SAM" id="MobiDB-lite"/>
    </source>
</evidence>
<dbReference type="SUPFAM" id="SSF90229">
    <property type="entry name" value="CCCH zinc finger"/>
    <property type="match status" value="1"/>
</dbReference>
<name>A0A8D1HVY4_PIG</name>
<dbReference type="Pfam" id="PF18044">
    <property type="entry name" value="zf-CCCH_4"/>
    <property type="match status" value="1"/>
</dbReference>
<feature type="zinc finger region" description="C3H1-type" evidence="4">
    <location>
        <begin position="77"/>
        <end position="104"/>
    </location>
</feature>
<evidence type="ECO:0000256" key="3">
    <source>
        <dbReference type="ARBA" id="ARBA00022833"/>
    </source>
</evidence>
<feature type="compositionally biased region" description="Low complexity" evidence="5">
    <location>
        <begin position="172"/>
        <end position="206"/>
    </location>
</feature>
<keyword evidence="1 4" id="KW-0479">Metal-binding</keyword>
<dbReference type="InterPro" id="IPR041367">
    <property type="entry name" value="Znf-CCCH_4"/>
</dbReference>
<protein>
    <recommendedName>
        <fullName evidence="6">C3H1-type domain-containing protein</fullName>
    </recommendedName>
</protein>
<reference evidence="7" key="1">
    <citation type="submission" date="2025-08" db="UniProtKB">
        <authorList>
            <consortium name="Ensembl"/>
        </authorList>
    </citation>
    <scope>IDENTIFICATION</scope>
</reference>
<dbReference type="InterPro" id="IPR000571">
    <property type="entry name" value="Znf_CCCH"/>
</dbReference>
<dbReference type="InterPro" id="IPR036855">
    <property type="entry name" value="Znf_CCCH_sf"/>
</dbReference>
<proteinExistence type="predicted"/>
<dbReference type="PROSITE" id="PS50103">
    <property type="entry name" value="ZF_C3H1"/>
    <property type="match status" value="1"/>
</dbReference>
<dbReference type="Proteomes" id="UP000694728">
    <property type="component" value="Unplaced"/>
</dbReference>
<dbReference type="Ensembl" id="ENSSSCT00045035273.1">
    <property type="protein sequence ID" value="ENSSSCP00045024485.1"/>
    <property type="gene ID" value="ENSSSCG00045020666.1"/>
</dbReference>
<feature type="domain" description="C3H1-type" evidence="6">
    <location>
        <begin position="77"/>
        <end position="104"/>
    </location>
</feature>
<evidence type="ECO:0000313" key="8">
    <source>
        <dbReference type="Proteomes" id="UP000694728"/>
    </source>
</evidence>
<evidence type="ECO:0000256" key="4">
    <source>
        <dbReference type="PROSITE-ProRule" id="PRU00723"/>
    </source>
</evidence>
<accession>A0A8D1HVY4</accession>
<dbReference type="AlphaFoldDB" id="A0A8D1HVY4"/>
<feature type="region of interest" description="Disordered" evidence="5">
    <location>
        <begin position="26"/>
        <end position="72"/>
    </location>
</feature>
<sequence length="227" mass="24315">MEEPAAPTEPYEAAGTFGDIEAAGEIKPWPTLPVPPTSRWSPAPGPAPFRPSRVRPAQESGGGAGPRWLPGRSSGSWTKEVVCRYYLHAQCKEGENCRYSHDLSGSCTPLMVLRGQTIEGPAWKHMSRIWSSRLPCSAVRTKCVASAWRWSMRKPTGMIAALASSPAATTPTALSVSAGGGVPDSLGPGSSSPAPSAESSPPLSFPVNSGWRRRKRSRDLFSSTWRQ</sequence>
<dbReference type="GO" id="GO:0008270">
    <property type="term" value="F:zinc ion binding"/>
    <property type="evidence" value="ECO:0007669"/>
    <property type="project" value="UniProtKB-KW"/>
</dbReference>
<organism evidence="7 8">
    <name type="scientific">Sus scrofa</name>
    <name type="common">Pig</name>
    <dbReference type="NCBI Taxonomy" id="9823"/>
    <lineage>
        <taxon>Eukaryota</taxon>
        <taxon>Metazoa</taxon>
        <taxon>Chordata</taxon>
        <taxon>Craniata</taxon>
        <taxon>Vertebrata</taxon>
        <taxon>Euteleostomi</taxon>
        <taxon>Mammalia</taxon>
        <taxon>Eutheria</taxon>
        <taxon>Laurasiatheria</taxon>
        <taxon>Artiodactyla</taxon>
        <taxon>Suina</taxon>
        <taxon>Suidae</taxon>
        <taxon>Sus</taxon>
    </lineage>
</organism>
<keyword evidence="3 4" id="KW-0862">Zinc</keyword>
<evidence type="ECO:0000256" key="2">
    <source>
        <dbReference type="ARBA" id="ARBA00022771"/>
    </source>
</evidence>
<evidence type="ECO:0000256" key="1">
    <source>
        <dbReference type="ARBA" id="ARBA00022723"/>
    </source>
</evidence>
<evidence type="ECO:0000313" key="7">
    <source>
        <dbReference type="Ensembl" id="ENSSSCP00045024485.1"/>
    </source>
</evidence>
<feature type="region of interest" description="Disordered" evidence="5">
    <location>
        <begin position="172"/>
        <end position="227"/>
    </location>
</feature>
<dbReference type="Gene3D" id="4.10.1000.10">
    <property type="entry name" value="Zinc finger, CCCH-type"/>
    <property type="match status" value="1"/>
</dbReference>